<protein>
    <submittedName>
        <fullName evidence="2">Uncharacterized protein</fullName>
    </submittedName>
</protein>
<evidence type="ECO:0000313" key="2">
    <source>
        <dbReference type="EMBL" id="TDR06713.1"/>
    </source>
</evidence>
<name>A0A4R6X449_9GAMM</name>
<accession>A0A4R6X449</accession>
<keyword evidence="1" id="KW-0732">Signal</keyword>
<dbReference type="AlphaFoldDB" id="A0A4R6X449"/>
<gene>
    <name evidence="2" type="ORF">C8D85_2900</name>
</gene>
<dbReference type="OrthoDB" id="6107825at2"/>
<dbReference type="Proteomes" id="UP000295729">
    <property type="component" value="Unassembled WGS sequence"/>
</dbReference>
<evidence type="ECO:0000313" key="3">
    <source>
        <dbReference type="Proteomes" id="UP000295729"/>
    </source>
</evidence>
<keyword evidence="3" id="KW-1185">Reference proteome</keyword>
<evidence type="ECO:0000256" key="1">
    <source>
        <dbReference type="SAM" id="SignalP"/>
    </source>
</evidence>
<dbReference type="EMBL" id="SNZA01000005">
    <property type="protein sequence ID" value="TDR06713.1"/>
    <property type="molecule type" value="Genomic_DNA"/>
</dbReference>
<reference evidence="2 3" key="1">
    <citation type="submission" date="2019-03" db="EMBL/GenBank/DDBJ databases">
        <title>Genomic Encyclopedia of Type Strains, Phase IV (KMG-IV): sequencing the most valuable type-strain genomes for metagenomic binning, comparative biology and taxonomic classification.</title>
        <authorList>
            <person name="Goeker M."/>
        </authorList>
    </citation>
    <scope>NUCLEOTIDE SEQUENCE [LARGE SCALE GENOMIC DNA]</scope>
    <source>
        <strain evidence="2 3">DSM 5604</strain>
    </source>
</reference>
<dbReference type="RefSeq" id="WP_133563965.1">
    <property type="nucleotide sequence ID" value="NZ_SNZA01000005.1"/>
</dbReference>
<feature type="signal peptide" evidence="1">
    <location>
        <begin position="1"/>
        <end position="33"/>
    </location>
</feature>
<sequence length="59" mass="6679">MQTKHFSRFGAKKCFLIVATAVLIGMLSLSSTAQDLAVNHYQQYFKAMQTLVDLQYFAC</sequence>
<comment type="caution">
    <text evidence="2">The sequence shown here is derived from an EMBL/GenBank/DDBJ whole genome shotgun (WGS) entry which is preliminary data.</text>
</comment>
<feature type="chain" id="PRO_5020278521" evidence="1">
    <location>
        <begin position="34"/>
        <end position="59"/>
    </location>
</feature>
<organism evidence="2 3">
    <name type="scientific">Marinomonas communis</name>
    <dbReference type="NCBI Taxonomy" id="28254"/>
    <lineage>
        <taxon>Bacteria</taxon>
        <taxon>Pseudomonadati</taxon>
        <taxon>Pseudomonadota</taxon>
        <taxon>Gammaproteobacteria</taxon>
        <taxon>Oceanospirillales</taxon>
        <taxon>Oceanospirillaceae</taxon>
        <taxon>Marinomonas</taxon>
    </lineage>
</organism>
<proteinExistence type="predicted"/>